<comment type="subcellular location">
    <subcellularLocation>
        <location evidence="1">Nucleus</location>
    </subcellularLocation>
</comment>
<dbReference type="InterPro" id="IPR007125">
    <property type="entry name" value="H2A/H2B/H3"/>
</dbReference>
<dbReference type="Gene3D" id="1.10.20.10">
    <property type="entry name" value="Histone, subunit A"/>
    <property type="match status" value="1"/>
</dbReference>
<dbReference type="SMART" id="SM00414">
    <property type="entry name" value="H2A"/>
    <property type="match status" value="1"/>
</dbReference>
<feature type="domain" description="Core Histone H2A/H2B/H3" evidence="2">
    <location>
        <begin position="3"/>
        <end position="51"/>
    </location>
</feature>
<dbReference type="Pfam" id="PF00125">
    <property type="entry name" value="Histone"/>
    <property type="match status" value="1"/>
</dbReference>
<keyword evidence="1" id="KW-0544">Nucleosome core</keyword>
<dbReference type="GO" id="GO:0000786">
    <property type="term" value="C:nucleosome"/>
    <property type="evidence" value="ECO:0007669"/>
    <property type="project" value="UniProtKB-KW"/>
</dbReference>
<dbReference type="SUPFAM" id="SSF47113">
    <property type="entry name" value="Histone-fold"/>
    <property type="match status" value="1"/>
</dbReference>
<dbReference type="InterPro" id="IPR009072">
    <property type="entry name" value="Histone-fold"/>
</dbReference>
<keyword evidence="1" id="KW-0238">DNA-binding</keyword>
<keyword evidence="1" id="KW-0158">Chromosome</keyword>
<dbReference type="OrthoDB" id="9421954at2759"/>
<dbReference type="GO" id="GO:0003677">
    <property type="term" value="F:DNA binding"/>
    <property type="evidence" value="ECO:0007669"/>
    <property type="project" value="UniProtKB-KW"/>
</dbReference>
<dbReference type="InterPro" id="IPR002119">
    <property type="entry name" value="Histone_H2A"/>
</dbReference>
<evidence type="ECO:0000313" key="4">
    <source>
        <dbReference type="Proteomes" id="UP000653305"/>
    </source>
</evidence>
<comment type="caution">
    <text evidence="3">The sequence shown here is derived from an EMBL/GenBank/DDBJ whole genome shotgun (WGS) entry which is preliminary data.</text>
</comment>
<sequence length="77" mass="8564">MAHVRVSPAATIYSAAILEYLSLKLLELTRNTSKHLKVKCIIPRHLQLAIRVDKELDTLIRGIIAGDTTSNVSIVRN</sequence>
<evidence type="ECO:0000259" key="2">
    <source>
        <dbReference type="Pfam" id="PF00125"/>
    </source>
</evidence>
<reference evidence="3" key="1">
    <citation type="submission" date="2020-07" db="EMBL/GenBank/DDBJ databases">
        <title>Ethylene signaling mediates host invasion by parasitic plants.</title>
        <authorList>
            <person name="Yoshida S."/>
        </authorList>
    </citation>
    <scope>NUCLEOTIDE SEQUENCE</scope>
    <source>
        <strain evidence="3">Okayama</strain>
    </source>
</reference>
<keyword evidence="4" id="KW-1185">Reference proteome</keyword>
<accession>A0A830CWJ4</accession>
<evidence type="ECO:0000313" key="3">
    <source>
        <dbReference type="EMBL" id="GFQ03587.1"/>
    </source>
</evidence>
<evidence type="ECO:0000256" key="1">
    <source>
        <dbReference type="RuleBase" id="RU003767"/>
    </source>
</evidence>
<dbReference type="PRINTS" id="PR00620">
    <property type="entry name" value="HISTONEH2A"/>
</dbReference>
<dbReference type="Proteomes" id="UP000653305">
    <property type="component" value="Unassembled WGS sequence"/>
</dbReference>
<dbReference type="GO" id="GO:0030527">
    <property type="term" value="F:structural constituent of chromatin"/>
    <property type="evidence" value="ECO:0007669"/>
    <property type="project" value="InterPro"/>
</dbReference>
<dbReference type="GO" id="GO:0046982">
    <property type="term" value="F:protein heterodimerization activity"/>
    <property type="evidence" value="ECO:0007669"/>
    <property type="project" value="InterPro"/>
</dbReference>
<name>A0A830CWJ4_9LAMI</name>
<keyword evidence="1" id="KW-0539">Nucleus</keyword>
<proteinExistence type="inferred from homology"/>
<comment type="subunit">
    <text evidence="1">The nucleosome is a histone octamer containing two molecules each of H2A, H2B, H3 and H4 assembled in one H3-H4 heterotetramer and two H2A-H2B heterodimers. The octamer wraps approximately 147 bp of DNA.</text>
</comment>
<comment type="similarity">
    <text evidence="1">Belongs to the histone H2A family.</text>
</comment>
<protein>
    <recommendedName>
        <fullName evidence="1">Histone H2A</fullName>
    </recommendedName>
</protein>
<dbReference type="AlphaFoldDB" id="A0A830CWJ4"/>
<gene>
    <name evidence="3" type="ORF">PHJA_002502500</name>
</gene>
<dbReference type="EMBL" id="BMAC01000848">
    <property type="protein sequence ID" value="GFQ03587.1"/>
    <property type="molecule type" value="Genomic_DNA"/>
</dbReference>
<organism evidence="3 4">
    <name type="scientific">Phtheirospermum japonicum</name>
    <dbReference type="NCBI Taxonomy" id="374723"/>
    <lineage>
        <taxon>Eukaryota</taxon>
        <taxon>Viridiplantae</taxon>
        <taxon>Streptophyta</taxon>
        <taxon>Embryophyta</taxon>
        <taxon>Tracheophyta</taxon>
        <taxon>Spermatophyta</taxon>
        <taxon>Magnoliopsida</taxon>
        <taxon>eudicotyledons</taxon>
        <taxon>Gunneridae</taxon>
        <taxon>Pentapetalae</taxon>
        <taxon>asterids</taxon>
        <taxon>lamiids</taxon>
        <taxon>Lamiales</taxon>
        <taxon>Orobanchaceae</taxon>
        <taxon>Orobanchaceae incertae sedis</taxon>
        <taxon>Phtheirospermum</taxon>
    </lineage>
</organism>
<dbReference type="PANTHER" id="PTHR23430">
    <property type="entry name" value="HISTONE H2A"/>
    <property type="match status" value="1"/>
</dbReference>
<dbReference type="GO" id="GO:0005634">
    <property type="term" value="C:nucleus"/>
    <property type="evidence" value="ECO:0007669"/>
    <property type="project" value="UniProtKB-SubCell"/>
</dbReference>